<accession>A0AAU8AZ48</accession>
<evidence type="ECO:0000313" key="2">
    <source>
        <dbReference type="EMBL" id="XCD03883.1"/>
    </source>
</evidence>
<evidence type="ECO:0000313" key="3">
    <source>
        <dbReference type="EMBL" id="XCD04408.1"/>
    </source>
</evidence>
<organism evidence="3">
    <name type="scientific">Dulem virus 229</name>
    <dbReference type="NCBI Taxonomy" id="3145706"/>
    <lineage>
        <taxon>Viruses</taxon>
        <taxon>Monodnaviria</taxon>
        <taxon>Sangervirae</taxon>
        <taxon>Phixviricota</taxon>
        <taxon>Malgrandaviricetes</taxon>
        <taxon>Petitvirales</taxon>
        <taxon>Microviridae</taxon>
        <taxon>Microvirus</taxon>
    </lineage>
</organism>
<evidence type="ECO:0000313" key="1">
    <source>
        <dbReference type="EMBL" id="XCD03269.1"/>
    </source>
</evidence>
<dbReference type="EMBL" id="PP511456">
    <property type="protein sequence ID" value="XCD04408.1"/>
    <property type="molecule type" value="Genomic_DNA"/>
</dbReference>
<evidence type="ECO:0000313" key="4">
    <source>
        <dbReference type="EMBL" id="XCD07742.1"/>
    </source>
</evidence>
<protein>
    <submittedName>
        <fullName evidence="3">Uncharacterized protein</fullName>
    </submittedName>
</protein>
<name>A0AAU8AZ48_9VIRU</name>
<dbReference type="EMBL" id="PP511336">
    <property type="protein sequence ID" value="XCD03269.1"/>
    <property type="molecule type" value="Genomic_DNA"/>
</dbReference>
<sequence length="81" mass="9620">MENKKRCLYEVAYSKNGHSFHTFRLLKTFEVAYSSLCDLVQKHREFYALAGCYHPDIEYCIKVFDIAKGQSYFLKSFTVQY</sequence>
<reference evidence="3" key="1">
    <citation type="submission" date="2024-03" db="EMBL/GenBank/DDBJ databases">
        <title>Diverse circular DNA viruses in blood, oral, and fecal samples of captive lemurs.</title>
        <authorList>
            <person name="Paietta E.N."/>
            <person name="Kraberger S."/>
            <person name="Lund M.C."/>
            <person name="Custer J.M."/>
            <person name="Vargas K.M."/>
            <person name="Ehmke E.E."/>
            <person name="Yoder A.D."/>
            <person name="Varsani A."/>
        </authorList>
    </citation>
    <scope>NUCLEOTIDE SEQUENCE</scope>
    <source>
        <strain evidence="1">Duke_18_37</strain>
        <strain evidence="2">Duke_21_42</strain>
        <strain evidence="3">Duke_23FS_27</strain>
        <strain evidence="4">Duke_28FS_49</strain>
    </source>
</reference>
<proteinExistence type="predicted"/>
<dbReference type="EMBL" id="PP511395">
    <property type="protein sequence ID" value="XCD03883.1"/>
    <property type="molecule type" value="Genomic_DNA"/>
</dbReference>
<dbReference type="EMBL" id="PP511805">
    <property type="protein sequence ID" value="XCD07742.1"/>
    <property type="molecule type" value="Genomic_DNA"/>
</dbReference>